<dbReference type="GO" id="GO:0005524">
    <property type="term" value="F:ATP binding"/>
    <property type="evidence" value="ECO:0007669"/>
    <property type="project" value="InterPro"/>
</dbReference>
<organism evidence="2 3">
    <name type="scientific">Aliarcobacter vitoriensis</name>
    <dbReference type="NCBI Taxonomy" id="2011099"/>
    <lineage>
        <taxon>Bacteria</taxon>
        <taxon>Pseudomonadati</taxon>
        <taxon>Campylobacterota</taxon>
        <taxon>Epsilonproteobacteria</taxon>
        <taxon>Campylobacterales</taxon>
        <taxon>Arcobacteraceae</taxon>
        <taxon>Aliarcobacter</taxon>
    </lineage>
</organism>
<reference evidence="2 3" key="1">
    <citation type="submission" date="2017-10" db="EMBL/GenBank/DDBJ databases">
        <title>Genomics of the genus Arcobacter.</title>
        <authorList>
            <person name="Perez-Cataluna A."/>
            <person name="Figueras M.J."/>
        </authorList>
    </citation>
    <scope>NUCLEOTIDE SEQUENCE [LARGE SCALE GENOMIC DNA]</scope>
    <source>
        <strain evidence="2 3">CECT 9230</strain>
    </source>
</reference>
<keyword evidence="3" id="KW-1185">Reference proteome</keyword>
<proteinExistence type="predicted"/>
<sequence>MPIKSIKIKNILSFEDLYVDRFEEINCIIGRNNVGKSNLLKVIRYFYQKLTNERVLPLELNSNYSSFGMISIEYDTSFLSRVVSATKNINIGYFQKIKEKLIKYSEDDILILELFINSDDSIRWNIEDKELRNIIVDIFPFFDLPSRYIEPKDWSKLWHLISRLKPFNPHKIKIDRVKEFFDTEINSNQNYKTYSNYIGDIEKYLEIDRYKHSDKVLNFVKSGLRGERFLIDSKSIDTQSDGTNTYKFLEAFLSLMIVLTKKSYISPIVYIDEPEIGFHPKRSEEFIEKIYDLFSIHTYNRPYPNIFIATHSPSIVKQVIKLFKDKHQILHFSKDKKEHTMINKMNSKFEDERFLNIFGDNEARLFFSRFILFVEGETELEIFANQKLKEFFPVLKRIDVYKSSSNVLSSSLNPSYNNSSIPYLYLYDADKIYNFKRDGKKRGIILQNKNKFLYTLPDSKDCSIEQFRKESKAIRYGHSINLLKKYNKYLNTIELFHGKKYNFNNFYFSISDINFHDNVKAIKKYLILHRVFFVNTTIEGSLINNHSSSLFFEWIKLEYSILPKSFLYLKTLKNRRYITDELLVLYFRILFDGKFETQIDYKILINSKTNFKAKFLLKSLNKYISKQNKTSGWTTKFLNYSLNTIEKECKKNDSKEKDEEFRNIFKQKFGELFDIITLVEKSLSDR</sequence>
<dbReference type="AlphaFoldDB" id="A0A366MSM0"/>
<dbReference type="PANTHER" id="PTHR43581">
    <property type="entry name" value="ATP/GTP PHOSPHATASE"/>
    <property type="match status" value="1"/>
</dbReference>
<dbReference type="InterPro" id="IPR003959">
    <property type="entry name" value="ATPase_AAA_core"/>
</dbReference>
<dbReference type="NCBIfam" id="NF038234">
    <property type="entry name" value="retron_eff_Eco8"/>
    <property type="match status" value="1"/>
</dbReference>
<feature type="domain" description="ATPase AAA-type core" evidence="1">
    <location>
        <begin position="25"/>
        <end position="316"/>
    </location>
</feature>
<evidence type="ECO:0000313" key="2">
    <source>
        <dbReference type="EMBL" id="RBQ29235.1"/>
    </source>
</evidence>
<dbReference type="Proteomes" id="UP000252669">
    <property type="component" value="Unassembled WGS sequence"/>
</dbReference>
<dbReference type="GO" id="GO:0016887">
    <property type="term" value="F:ATP hydrolysis activity"/>
    <property type="evidence" value="ECO:0007669"/>
    <property type="project" value="InterPro"/>
</dbReference>
<dbReference type="Pfam" id="PF13304">
    <property type="entry name" value="AAA_21"/>
    <property type="match status" value="1"/>
</dbReference>
<name>A0A366MSM0_9BACT</name>
<evidence type="ECO:0000259" key="1">
    <source>
        <dbReference type="Pfam" id="PF13304"/>
    </source>
</evidence>
<dbReference type="OrthoDB" id="5349374at2"/>
<dbReference type="RefSeq" id="WP_113894118.1">
    <property type="nucleotide sequence ID" value="NZ_JANJGA010000008.1"/>
</dbReference>
<dbReference type="PANTHER" id="PTHR43581:SF4">
    <property type="entry name" value="ATP_GTP PHOSPHATASE"/>
    <property type="match status" value="1"/>
</dbReference>
<dbReference type="InterPro" id="IPR027417">
    <property type="entry name" value="P-loop_NTPase"/>
</dbReference>
<comment type="caution">
    <text evidence="2">The sequence shown here is derived from an EMBL/GenBank/DDBJ whole genome shotgun (WGS) entry which is preliminary data.</text>
</comment>
<evidence type="ECO:0000313" key="3">
    <source>
        <dbReference type="Proteomes" id="UP000252669"/>
    </source>
</evidence>
<dbReference type="EMBL" id="PDKB01000007">
    <property type="protein sequence ID" value="RBQ29235.1"/>
    <property type="molecule type" value="Genomic_DNA"/>
</dbReference>
<dbReference type="InterPro" id="IPR051396">
    <property type="entry name" value="Bact_Antivir_Def_Nuclease"/>
</dbReference>
<protein>
    <recommendedName>
        <fullName evidence="1">ATPase AAA-type core domain-containing protein</fullName>
    </recommendedName>
</protein>
<dbReference type="SUPFAM" id="SSF52540">
    <property type="entry name" value="P-loop containing nucleoside triphosphate hydrolases"/>
    <property type="match status" value="1"/>
</dbReference>
<gene>
    <name evidence="2" type="ORF">CRU91_05235</name>
</gene>
<dbReference type="Gene3D" id="3.40.50.300">
    <property type="entry name" value="P-loop containing nucleotide triphosphate hydrolases"/>
    <property type="match status" value="1"/>
</dbReference>
<accession>A0A366MSM0</accession>